<sequence length="161" mass="18312">MAQRILSAVHDWSSVKLALDLSCCGRDILLNAVATQMKKEGSYGCIVGLDRSKRTTILTLRATKMEGVDEYVTCREGDTWRLPFLDNYFDMVVSSVFVHMVRREYDARTAEAATKRMRAVAELELKMEDVRVSERVTAFMGSSHIVSFWKPSQHVHAPPRK</sequence>
<evidence type="ECO:0000313" key="2">
    <source>
        <dbReference type="EMBL" id="WVZ02716.1"/>
    </source>
</evidence>
<dbReference type="GO" id="GO:0008757">
    <property type="term" value="F:S-adenosylmethionine-dependent methyltransferase activity"/>
    <property type="evidence" value="ECO:0007669"/>
    <property type="project" value="InterPro"/>
</dbReference>
<dbReference type="EMBL" id="CP144694">
    <property type="protein sequence ID" value="WVZ02716.1"/>
    <property type="molecule type" value="Genomic_DNA"/>
</dbReference>
<feature type="domain" description="Methyltransferase type 11" evidence="1">
    <location>
        <begin position="35"/>
        <end position="105"/>
    </location>
</feature>
<gene>
    <name evidence="2" type="ORF">V8G54_023522</name>
</gene>
<name>A0AAQ3RSL7_VIGMU</name>
<accession>A0AAQ3RSL7</accession>
<proteinExistence type="predicted"/>
<dbReference type="Pfam" id="PF08241">
    <property type="entry name" value="Methyltransf_11"/>
    <property type="match status" value="1"/>
</dbReference>
<dbReference type="InterPro" id="IPR013216">
    <property type="entry name" value="Methyltransf_11"/>
</dbReference>
<protein>
    <recommendedName>
        <fullName evidence="1">Methyltransferase type 11 domain-containing protein</fullName>
    </recommendedName>
</protein>
<dbReference type="AlphaFoldDB" id="A0AAQ3RSL7"/>
<evidence type="ECO:0000259" key="1">
    <source>
        <dbReference type="Pfam" id="PF08241"/>
    </source>
</evidence>
<dbReference type="Proteomes" id="UP001374535">
    <property type="component" value="Chromosome 7"/>
</dbReference>
<keyword evidence="3" id="KW-1185">Reference proteome</keyword>
<dbReference type="PANTHER" id="PTHR45277:SF1">
    <property type="entry name" value="EXPRESSED PROTEIN"/>
    <property type="match status" value="1"/>
</dbReference>
<organism evidence="2 3">
    <name type="scientific">Vigna mungo</name>
    <name type="common">Black gram</name>
    <name type="synonym">Phaseolus mungo</name>
    <dbReference type="NCBI Taxonomy" id="3915"/>
    <lineage>
        <taxon>Eukaryota</taxon>
        <taxon>Viridiplantae</taxon>
        <taxon>Streptophyta</taxon>
        <taxon>Embryophyta</taxon>
        <taxon>Tracheophyta</taxon>
        <taxon>Spermatophyta</taxon>
        <taxon>Magnoliopsida</taxon>
        <taxon>eudicotyledons</taxon>
        <taxon>Gunneridae</taxon>
        <taxon>Pentapetalae</taxon>
        <taxon>rosids</taxon>
        <taxon>fabids</taxon>
        <taxon>Fabales</taxon>
        <taxon>Fabaceae</taxon>
        <taxon>Papilionoideae</taxon>
        <taxon>50 kb inversion clade</taxon>
        <taxon>NPAAA clade</taxon>
        <taxon>indigoferoid/millettioid clade</taxon>
        <taxon>Phaseoleae</taxon>
        <taxon>Vigna</taxon>
    </lineage>
</organism>
<evidence type="ECO:0000313" key="3">
    <source>
        <dbReference type="Proteomes" id="UP001374535"/>
    </source>
</evidence>
<dbReference type="Gene3D" id="3.40.50.150">
    <property type="entry name" value="Vaccinia Virus protein VP39"/>
    <property type="match status" value="1"/>
</dbReference>
<dbReference type="PANTHER" id="PTHR45277">
    <property type="entry name" value="EXPRESSED PROTEIN"/>
    <property type="match status" value="1"/>
</dbReference>
<dbReference type="InterPro" id="IPR029063">
    <property type="entry name" value="SAM-dependent_MTases_sf"/>
</dbReference>
<reference evidence="2 3" key="1">
    <citation type="journal article" date="2023" name="Life. Sci Alliance">
        <title>Evolutionary insights into 3D genome organization and epigenetic landscape of Vigna mungo.</title>
        <authorList>
            <person name="Junaid A."/>
            <person name="Singh B."/>
            <person name="Bhatia S."/>
        </authorList>
    </citation>
    <scope>NUCLEOTIDE SEQUENCE [LARGE SCALE GENOMIC DNA]</scope>
    <source>
        <strain evidence="2">Urdbean</strain>
    </source>
</reference>
<dbReference type="SUPFAM" id="SSF53335">
    <property type="entry name" value="S-adenosyl-L-methionine-dependent methyltransferases"/>
    <property type="match status" value="1"/>
</dbReference>